<evidence type="ECO:0000313" key="1">
    <source>
        <dbReference type="EMBL" id="JAH40976.1"/>
    </source>
</evidence>
<proteinExistence type="predicted"/>
<sequence>MDLCVKVMGYLQTHRQEKTSFRAIRTTVTVAQKKKFELFCMILNDNNCRSCQSLFIGNALYTSLLHIDSQN</sequence>
<protein>
    <submittedName>
        <fullName evidence="1">Uncharacterized protein</fullName>
    </submittedName>
</protein>
<organism evidence="1">
    <name type="scientific">Anguilla anguilla</name>
    <name type="common">European freshwater eel</name>
    <name type="synonym">Muraena anguilla</name>
    <dbReference type="NCBI Taxonomy" id="7936"/>
    <lineage>
        <taxon>Eukaryota</taxon>
        <taxon>Metazoa</taxon>
        <taxon>Chordata</taxon>
        <taxon>Craniata</taxon>
        <taxon>Vertebrata</taxon>
        <taxon>Euteleostomi</taxon>
        <taxon>Actinopterygii</taxon>
        <taxon>Neopterygii</taxon>
        <taxon>Teleostei</taxon>
        <taxon>Anguilliformes</taxon>
        <taxon>Anguillidae</taxon>
        <taxon>Anguilla</taxon>
    </lineage>
</organism>
<dbReference type="EMBL" id="GBXM01067601">
    <property type="protein sequence ID" value="JAH40976.1"/>
    <property type="molecule type" value="Transcribed_RNA"/>
</dbReference>
<reference evidence="1" key="1">
    <citation type="submission" date="2014-11" db="EMBL/GenBank/DDBJ databases">
        <authorList>
            <person name="Amaro Gonzalez C."/>
        </authorList>
    </citation>
    <scope>NUCLEOTIDE SEQUENCE</scope>
</reference>
<reference evidence="1" key="2">
    <citation type="journal article" date="2015" name="Fish Shellfish Immunol.">
        <title>Early steps in the European eel (Anguilla anguilla)-Vibrio vulnificus interaction in the gills: Role of the RtxA13 toxin.</title>
        <authorList>
            <person name="Callol A."/>
            <person name="Pajuelo D."/>
            <person name="Ebbesson L."/>
            <person name="Teles M."/>
            <person name="MacKenzie S."/>
            <person name="Amaro C."/>
        </authorList>
    </citation>
    <scope>NUCLEOTIDE SEQUENCE</scope>
</reference>
<name>A0A0E9SI51_ANGAN</name>
<dbReference type="AlphaFoldDB" id="A0A0E9SI51"/>
<accession>A0A0E9SI51</accession>